<evidence type="ECO:0000259" key="2">
    <source>
        <dbReference type="Pfam" id="PF08718"/>
    </source>
</evidence>
<gene>
    <name evidence="3" type="ORF">PENSTE_c029G06587</name>
</gene>
<dbReference type="Pfam" id="PF08718">
    <property type="entry name" value="GLTP"/>
    <property type="match status" value="1"/>
</dbReference>
<keyword evidence="4" id="KW-1185">Reference proteome</keyword>
<dbReference type="Gene3D" id="1.10.3520.10">
    <property type="entry name" value="Glycolipid transfer protein"/>
    <property type="match status" value="1"/>
</dbReference>
<dbReference type="PANTHER" id="PTHR10219">
    <property type="entry name" value="GLYCOLIPID TRANSFER PROTEIN-RELATED"/>
    <property type="match status" value="1"/>
</dbReference>
<accession>A0A1V6SME5</accession>
<dbReference type="FunFam" id="1.10.3520.10:FF:000001">
    <property type="entry name" value="Pleckstrin domain-containing family A member 8"/>
    <property type="match status" value="1"/>
</dbReference>
<dbReference type="GO" id="GO:0005829">
    <property type="term" value="C:cytosol"/>
    <property type="evidence" value="ECO:0007669"/>
    <property type="project" value="TreeGrafter"/>
</dbReference>
<dbReference type="GO" id="GO:1902387">
    <property type="term" value="F:ceramide 1-phosphate binding"/>
    <property type="evidence" value="ECO:0007669"/>
    <property type="project" value="TreeGrafter"/>
</dbReference>
<keyword evidence="1" id="KW-0813">Transport</keyword>
<dbReference type="STRING" id="303698.A0A1V6SME5"/>
<dbReference type="GO" id="GO:1902388">
    <property type="term" value="F:ceramide 1-phosphate transfer activity"/>
    <property type="evidence" value="ECO:0007669"/>
    <property type="project" value="TreeGrafter"/>
</dbReference>
<protein>
    <recommendedName>
        <fullName evidence="2">Glycolipid transfer protein domain-containing protein</fullName>
    </recommendedName>
</protein>
<dbReference type="PANTHER" id="PTHR10219:SF25">
    <property type="entry name" value="PLECKSTRIN HOMOLOGY DOMAIN-CONTAINING FAMILY A MEMBER 8"/>
    <property type="match status" value="1"/>
</dbReference>
<sequence>MATTSWLESIQGKSFQDVTIDDNQNINTEEFIRAAKSLVTLFERIGGLALNQVKDDMNNNITKVEKRFNEAPAECQTLQDLVKNDKSKKAAQGLFWLKLALDLTATAIRRNIDNPADELNTSFTSAYEDVLKQHHNFFAKKAFGLAMSSVPYRKDFYSKIGVAPYLLNAEQEQLPAEQLHTIRDQLSSPLDPEITALQKVVGILNSFDELTKCK</sequence>
<dbReference type="SUPFAM" id="SSF110004">
    <property type="entry name" value="Glycolipid transfer protein, GLTP"/>
    <property type="match status" value="1"/>
</dbReference>
<evidence type="ECO:0000256" key="1">
    <source>
        <dbReference type="ARBA" id="ARBA00022448"/>
    </source>
</evidence>
<feature type="domain" description="Glycolipid transfer protein" evidence="2">
    <location>
        <begin position="26"/>
        <end position="161"/>
    </location>
</feature>
<proteinExistence type="predicted"/>
<organism evidence="3 4">
    <name type="scientific">Penicillium steckii</name>
    <dbReference type="NCBI Taxonomy" id="303698"/>
    <lineage>
        <taxon>Eukaryota</taxon>
        <taxon>Fungi</taxon>
        <taxon>Dikarya</taxon>
        <taxon>Ascomycota</taxon>
        <taxon>Pezizomycotina</taxon>
        <taxon>Eurotiomycetes</taxon>
        <taxon>Eurotiomycetidae</taxon>
        <taxon>Eurotiales</taxon>
        <taxon>Aspergillaceae</taxon>
        <taxon>Penicillium</taxon>
    </lineage>
</organism>
<dbReference type="GO" id="GO:0016020">
    <property type="term" value="C:membrane"/>
    <property type="evidence" value="ECO:0007669"/>
    <property type="project" value="TreeGrafter"/>
</dbReference>
<dbReference type="InterPro" id="IPR036497">
    <property type="entry name" value="GLTP_sf"/>
</dbReference>
<name>A0A1V6SME5_9EURO</name>
<reference evidence="4" key="1">
    <citation type="journal article" date="2017" name="Nat. Microbiol.">
        <title>Global analysis of biosynthetic gene clusters reveals vast potential of secondary metabolite production in Penicillium species.</title>
        <authorList>
            <person name="Nielsen J.C."/>
            <person name="Grijseels S."/>
            <person name="Prigent S."/>
            <person name="Ji B."/>
            <person name="Dainat J."/>
            <person name="Nielsen K.F."/>
            <person name="Frisvad J.C."/>
            <person name="Workman M."/>
            <person name="Nielsen J."/>
        </authorList>
    </citation>
    <scope>NUCLEOTIDE SEQUENCE [LARGE SCALE GENOMIC DNA]</scope>
    <source>
        <strain evidence="4">IBT 24891</strain>
    </source>
</reference>
<comment type="caution">
    <text evidence="3">The sequence shown here is derived from an EMBL/GenBank/DDBJ whole genome shotgun (WGS) entry which is preliminary data.</text>
</comment>
<dbReference type="Proteomes" id="UP000191285">
    <property type="component" value="Unassembled WGS sequence"/>
</dbReference>
<dbReference type="InterPro" id="IPR014830">
    <property type="entry name" value="Glycolipid_transfer_prot_dom"/>
</dbReference>
<dbReference type="AlphaFoldDB" id="A0A1V6SME5"/>
<dbReference type="OrthoDB" id="205255at2759"/>
<evidence type="ECO:0000313" key="4">
    <source>
        <dbReference type="Proteomes" id="UP000191285"/>
    </source>
</evidence>
<evidence type="ECO:0000313" key="3">
    <source>
        <dbReference type="EMBL" id="OQE15245.1"/>
    </source>
</evidence>
<dbReference type="EMBL" id="MLKD01000029">
    <property type="protein sequence ID" value="OQE15245.1"/>
    <property type="molecule type" value="Genomic_DNA"/>
</dbReference>